<dbReference type="EMBL" id="MK890384">
    <property type="protein sequence ID" value="QCS26643.1"/>
    <property type="molecule type" value="Genomic_DNA"/>
</dbReference>
<comment type="subcellular location">
    <subcellularLocation>
        <location evidence="1 12">Mitochondrion membrane</location>
        <topology evidence="1 12">Single-pass membrane protein</topology>
    </subcellularLocation>
</comment>
<keyword evidence="9 12" id="KW-0496">Mitochondrion</keyword>
<name>A0A4P8VXM2_9AMPH</name>
<sequence>MPQLNPGPWYAIFLMSWLVFLLILTFKISKFNNLNEPMSHNIKKNKPESWNWPWI</sequence>
<dbReference type="EMBL" id="MK890374">
    <property type="protein sequence ID" value="QCS26513.1"/>
    <property type="molecule type" value="Genomic_DNA"/>
</dbReference>
<dbReference type="GO" id="GO:0015078">
    <property type="term" value="F:proton transmembrane transporter activity"/>
    <property type="evidence" value="ECO:0007669"/>
    <property type="project" value="InterPro"/>
</dbReference>
<geneLocation type="mitochondrion" evidence="17"/>
<evidence type="ECO:0000313" key="22">
    <source>
        <dbReference type="EMBL" id="QCS26630.1"/>
    </source>
</evidence>
<evidence type="ECO:0000256" key="1">
    <source>
        <dbReference type="ARBA" id="ARBA00004304"/>
    </source>
</evidence>
<evidence type="ECO:0000313" key="26">
    <source>
        <dbReference type="EMBL" id="QCS26682.1"/>
    </source>
</evidence>
<dbReference type="GO" id="GO:0031966">
    <property type="term" value="C:mitochondrial membrane"/>
    <property type="evidence" value="ECO:0007669"/>
    <property type="project" value="UniProtKB-SubCell"/>
</dbReference>
<evidence type="ECO:0000313" key="25">
    <source>
        <dbReference type="EMBL" id="QCS26669.1"/>
    </source>
</evidence>
<dbReference type="EMBL" id="MK890376">
    <property type="protein sequence ID" value="QCS26539.1"/>
    <property type="molecule type" value="Genomic_DNA"/>
</dbReference>
<dbReference type="EMBL" id="MK890381">
    <property type="protein sequence ID" value="QCS26604.1"/>
    <property type="molecule type" value="Genomic_DNA"/>
</dbReference>
<evidence type="ECO:0000256" key="12">
    <source>
        <dbReference type="RuleBase" id="RU003661"/>
    </source>
</evidence>
<dbReference type="EMBL" id="MK890382">
    <property type="protein sequence ID" value="QCS26617.1"/>
    <property type="molecule type" value="Genomic_DNA"/>
</dbReference>
<dbReference type="EMBL" id="MK890386">
    <property type="protein sequence ID" value="QCS26669.1"/>
    <property type="molecule type" value="Genomic_DNA"/>
</dbReference>
<dbReference type="EMBL" id="MK890380">
    <property type="protein sequence ID" value="QCS26591.1"/>
    <property type="molecule type" value="Genomic_DNA"/>
</dbReference>
<keyword evidence="5 12" id="KW-0812">Transmembrane</keyword>
<evidence type="ECO:0000256" key="6">
    <source>
        <dbReference type="ARBA" id="ARBA00022781"/>
    </source>
</evidence>
<dbReference type="EMBL" id="MK890387">
    <property type="protein sequence ID" value="QCS26682.1"/>
    <property type="molecule type" value="Genomic_DNA"/>
</dbReference>
<evidence type="ECO:0000313" key="23">
    <source>
        <dbReference type="EMBL" id="QCS26643.1"/>
    </source>
</evidence>
<evidence type="ECO:0000256" key="8">
    <source>
        <dbReference type="ARBA" id="ARBA00023065"/>
    </source>
</evidence>
<evidence type="ECO:0000256" key="5">
    <source>
        <dbReference type="ARBA" id="ARBA00022692"/>
    </source>
</evidence>
<dbReference type="EMBL" id="MK890377">
    <property type="protein sequence ID" value="QCS26552.1"/>
    <property type="molecule type" value="Genomic_DNA"/>
</dbReference>
<keyword evidence="6 12" id="KW-0375">Hydrogen ion transport</keyword>
<proteinExistence type="inferred from homology"/>
<dbReference type="PANTHER" id="PTHR39937:SF1">
    <property type="entry name" value="ATP SYNTHASE PROTEIN 8"/>
    <property type="match status" value="1"/>
</dbReference>
<evidence type="ECO:0000313" key="20">
    <source>
        <dbReference type="EMBL" id="QCS26604.1"/>
    </source>
</evidence>
<evidence type="ECO:0000313" key="14">
    <source>
        <dbReference type="EMBL" id="QCS26513.1"/>
    </source>
</evidence>
<evidence type="ECO:0000256" key="9">
    <source>
        <dbReference type="ARBA" id="ARBA00023128"/>
    </source>
</evidence>
<evidence type="ECO:0000256" key="10">
    <source>
        <dbReference type="ARBA" id="ARBA00023136"/>
    </source>
</evidence>
<evidence type="ECO:0000313" key="21">
    <source>
        <dbReference type="EMBL" id="QCS26617.1"/>
    </source>
</evidence>
<dbReference type="GO" id="GO:0015986">
    <property type="term" value="P:proton motive force-driven ATP synthesis"/>
    <property type="evidence" value="ECO:0007669"/>
    <property type="project" value="InterPro"/>
</dbReference>
<keyword evidence="8 12" id="KW-0406">Ion transport</keyword>
<accession>A0A4P8VXM2</accession>
<evidence type="ECO:0000313" key="19">
    <source>
        <dbReference type="EMBL" id="QCS26591.1"/>
    </source>
</evidence>
<evidence type="ECO:0000256" key="4">
    <source>
        <dbReference type="ARBA" id="ARBA00022547"/>
    </source>
</evidence>
<dbReference type="EMBL" id="MK890385">
    <property type="protein sequence ID" value="QCS26656.1"/>
    <property type="molecule type" value="Genomic_DNA"/>
</dbReference>
<keyword evidence="3 12" id="KW-0813">Transport</keyword>
<keyword evidence="11" id="KW-0066">ATP synthesis</keyword>
<dbReference type="AlphaFoldDB" id="A0A4P8VXM2"/>
<evidence type="ECO:0000256" key="3">
    <source>
        <dbReference type="ARBA" id="ARBA00022448"/>
    </source>
</evidence>
<reference evidence="17" key="1">
    <citation type="journal article" date="2019" name="Mol. Phylogenet. Evol.">
        <title>Hidden species diversity in Pachyhynobius: A multiple approaches species delimitation with mitogenomes.</title>
        <authorList>
            <person name="Pan T."/>
            <person name="Sun Z."/>
            <person name="Lai X."/>
            <person name="Orozcoterwengel P."/>
            <person name="Yan P."/>
            <person name="Wu G."/>
            <person name="Wang H."/>
            <person name="Zhu W."/>
            <person name="Wu X."/>
            <person name="Zhang B."/>
        </authorList>
    </citation>
    <scope>NUCLEOTIDE SEQUENCE</scope>
    <source>
        <strain evidence="21">MW04</strain>
        <strain evidence="26">MW199</strain>
        <strain evidence="23">MW223</strain>
        <strain evidence="24">MW225</strain>
        <strain evidence="25">MW3</strain>
        <strain evidence="22">MW_12</strain>
        <strain evidence="14">TTZ1_2</strain>
        <strain evidence="15">TTZ1_3</strain>
        <strain evidence="16">TTZ1_7</strain>
        <strain evidence="17">TTZ2_1</strain>
        <strain evidence="18">TTZ3_9</strain>
        <strain evidence="19">TTZ4_4</strain>
        <strain evidence="20">TTZ4_5</strain>
    </source>
</reference>
<dbReference type="EMBL" id="MK890383">
    <property type="protein sequence ID" value="QCS26630.1"/>
    <property type="molecule type" value="Genomic_DNA"/>
</dbReference>
<feature type="transmembrane region" description="Helical" evidence="13">
    <location>
        <begin position="6"/>
        <end position="26"/>
    </location>
</feature>
<dbReference type="GO" id="GO:0045259">
    <property type="term" value="C:proton-transporting ATP synthase complex"/>
    <property type="evidence" value="ECO:0007669"/>
    <property type="project" value="UniProtKB-KW"/>
</dbReference>
<evidence type="ECO:0000256" key="11">
    <source>
        <dbReference type="ARBA" id="ARBA00023310"/>
    </source>
</evidence>
<comment type="similarity">
    <text evidence="2 12">Belongs to the ATPase protein 8 family.</text>
</comment>
<protein>
    <recommendedName>
        <fullName evidence="12">ATP synthase complex subunit 8</fullName>
    </recommendedName>
</protein>
<gene>
    <name evidence="17" type="primary">ATP8</name>
</gene>
<dbReference type="PANTHER" id="PTHR39937">
    <property type="entry name" value="ATP SYNTHASE PROTEIN 8"/>
    <property type="match status" value="1"/>
</dbReference>
<evidence type="ECO:0000256" key="7">
    <source>
        <dbReference type="ARBA" id="ARBA00022989"/>
    </source>
</evidence>
<evidence type="ECO:0000256" key="13">
    <source>
        <dbReference type="SAM" id="Phobius"/>
    </source>
</evidence>
<evidence type="ECO:0000313" key="15">
    <source>
        <dbReference type="EMBL" id="QCS26526.1"/>
    </source>
</evidence>
<evidence type="ECO:0000313" key="17">
    <source>
        <dbReference type="EMBL" id="QCS26552.1"/>
    </source>
</evidence>
<dbReference type="Pfam" id="PF00895">
    <property type="entry name" value="ATP-synt_8"/>
    <property type="match status" value="1"/>
</dbReference>
<evidence type="ECO:0000256" key="2">
    <source>
        <dbReference type="ARBA" id="ARBA00008892"/>
    </source>
</evidence>
<dbReference type="InterPro" id="IPR050635">
    <property type="entry name" value="ATPase_protein_8"/>
</dbReference>
<dbReference type="EMBL" id="MK890379">
    <property type="protein sequence ID" value="QCS26578.1"/>
    <property type="molecule type" value="Genomic_DNA"/>
</dbReference>
<organism evidence="17">
    <name type="scientific">Pachyhynobius shangchengensis</name>
    <name type="common">Shangcheng stout salamander</name>
    <dbReference type="NCBI Taxonomy" id="288317"/>
    <lineage>
        <taxon>Eukaryota</taxon>
        <taxon>Metazoa</taxon>
        <taxon>Chordata</taxon>
        <taxon>Craniata</taxon>
        <taxon>Vertebrata</taxon>
        <taxon>Euteleostomi</taxon>
        <taxon>Amphibia</taxon>
        <taxon>Batrachia</taxon>
        <taxon>Caudata</taxon>
        <taxon>Cryptobranchoidea</taxon>
        <taxon>Hynobiidae</taxon>
        <taxon>Pachyhynobius</taxon>
    </lineage>
</organism>
<evidence type="ECO:0000313" key="16">
    <source>
        <dbReference type="EMBL" id="QCS26539.1"/>
    </source>
</evidence>
<dbReference type="EMBL" id="MK890375">
    <property type="protein sequence ID" value="QCS26526.1"/>
    <property type="molecule type" value="Genomic_DNA"/>
</dbReference>
<dbReference type="InterPro" id="IPR001421">
    <property type="entry name" value="ATP8_metazoa"/>
</dbReference>
<keyword evidence="4 12" id="KW-0138">CF(0)</keyword>
<evidence type="ECO:0000313" key="18">
    <source>
        <dbReference type="EMBL" id="QCS26578.1"/>
    </source>
</evidence>
<keyword evidence="10 13" id="KW-0472">Membrane</keyword>
<keyword evidence="7 13" id="KW-1133">Transmembrane helix</keyword>
<evidence type="ECO:0000313" key="24">
    <source>
        <dbReference type="EMBL" id="QCS26656.1"/>
    </source>
</evidence>